<dbReference type="EMBL" id="JACORU010000006">
    <property type="protein sequence ID" value="MBC5766409.1"/>
    <property type="molecule type" value="Genomic_DNA"/>
</dbReference>
<sequence>MKDLLQLFATRADDESTGATEIDLSTQSTEEIRDGYKDLIRELLQDGGVNLDCVQVEVRDVGRAHDGRHVFLGMLRLAHWERKSGLRLMIGLPLVERLLRRLLRGSWLNDVSHFGGLWFHPASSMIDGEVMRELRELMQAVEQVDGASASQPPRESMWSVPAELEPDREPHTPAGPSGPR</sequence>
<dbReference type="RefSeq" id="WP_187082881.1">
    <property type="nucleotide sequence ID" value="NZ_JACORU010000006.1"/>
</dbReference>
<feature type="region of interest" description="Disordered" evidence="1">
    <location>
        <begin position="143"/>
        <end position="180"/>
    </location>
</feature>
<comment type="caution">
    <text evidence="2">The sequence shown here is derived from an EMBL/GenBank/DDBJ whole genome shotgun (WGS) entry which is preliminary data.</text>
</comment>
<proteinExistence type="predicted"/>
<evidence type="ECO:0000256" key="1">
    <source>
        <dbReference type="SAM" id="MobiDB-lite"/>
    </source>
</evidence>
<gene>
    <name evidence="2" type="ORF">H8R02_18210</name>
</gene>
<dbReference type="AlphaFoldDB" id="A0A923MBR5"/>
<organism evidence="2 3">
    <name type="scientific">Ramlibacter albus</name>
    <dbReference type="NCBI Taxonomy" id="2079448"/>
    <lineage>
        <taxon>Bacteria</taxon>
        <taxon>Pseudomonadati</taxon>
        <taxon>Pseudomonadota</taxon>
        <taxon>Betaproteobacteria</taxon>
        <taxon>Burkholderiales</taxon>
        <taxon>Comamonadaceae</taxon>
        <taxon>Ramlibacter</taxon>
    </lineage>
</organism>
<evidence type="ECO:0000313" key="3">
    <source>
        <dbReference type="Proteomes" id="UP000596827"/>
    </source>
</evidence>
<dbReference type="Proteomes" id="UP000596827">
    <property type="component" value="Unassembled WGS sequence"/>
</dbReference>
<reference evidence="2" key="1">
    <citation type="submission" date="2020-08" db="EMBL/GenBank/DDBJ databases">
        <title>Ramlibacter sp. GTP1 16S ribosomal RNA gene genome sequencing and assembly.</title>
        <authorList>
            <person name="Kang M."/>
        </authorList>
    </citation>
    <scope>NUCLEOTIDE SEQUENCE</scope>
    <source>
        <strain evidence="2">GTP1</strain>
    </source>
</reference>
<protein>
    <submittedName>
        <fullName evidence="2">Uncharacterized protein</fullName>
    </submittedName>
</protein>
<evidence type="ECO:0000313" key="2">
    <source>
        <dbReference type="EMBL" id="MBC5766409.1"/>
    </source>
</evidence>
<keyword evidence="3" id="KW-1185">Reference proteome</keyword>
<accession>A0A923MBR5</accession>
<name>A0A923MBR5_9BURK</name>